<dbReference type="NCBIfam" id="NF008284">
    <property type="entry name" value="PRK11062.1"/>
    <property type="match status" value="1"/>
</dbReference>
<dbReference type="Pfam" id="PF03466">
    <property type="entry name" value="LysR_substrate"/>
    <property type="match status" value="1"/>
</dbReference>
<keyword evidence="9" id="KW-1185">Reference proteome</keyword>
<evidence type="ECO:0000256" key="5">
    <source>
        <dbReference type="ARBA" id="ARBA00023163"/>
    </source>
</evidence>
<dbReference type="GO" id="GO:2000142">
    <property type="term" value="P:regulation of DNA-templated transcription initiation"/>
    <property type="evidence" value="ECO:0007669"/>
    <property type="project" value="TreeGrafter"/>
</dbReference>
<evidence type="ECO:0000256" key="2">
    <source>
        <dbReference type="ARBA" id="ARBA00023015"/>
    </source>
</evidence>
<gene>
    <name evidence="8" type="ORF">DB32_006895</name>
</gene>
<evidence type="ECO:0000256" key="6">
    <source>
        <dbReference type="SAM" id="MobiDB-lite"/>
    </source>
</evidence>
<dbReference type="STRING" id="927083.DB32_006895"/>
<dbReference type="PANTHER" id="PTHR30293">
    <property type="entry name" value="TRANSCRIPTIONAL REGULATORY PROTEIN NAC-RELATED"/>
    <property type="match status" value="1"/>
</dbReference>
<keyword evidence="2" id="KW-0805">Transcription regulation</keyword>
<dbReference type="Gene3D" id="1.10.10.10">
    <property type="entry name" value="Winged helix-like DNA-binding domain superfamily/Winged helix DNA-binding domain"/>
    <property type="match status" value="1"/>
</dbReference>
<evidence type="ECO:0000256" key="3">
    <source>
        <dbReference type="ARBA" id="ARBA00023125"/>
    </source>
</evidence>
<dbReference type="Gene3D" id="3.40.190.290">
    <property type="match status" value="1"/>
</dbReference>
<keyword evidence="5" id="KW-0804">Transcription</keyword>
<evidence type="ECO:0000256" key="4">
    <source>
        <dbReference type="ARBA" id="ARBA00023159"/>
    </source>
</evidence>
<dbReference type="KEGG" id="samy:DB32_006895"/>
<dbReference type="SUPFAM" id="SSF46785">
    <property type="entry name" value="Winged helix' DNA-binding domain"/>
    <property type="match status" value="1"/>
</dbReference>
<reference evidence="8 9" key="1">
    <citation type="submission" date="2015-03" db="EMBL/GenBank/DDBJ databases">
        <title>Genome assembly of Sandaracinus amylolyticus DSM 53668.</title>
        <authorList>
            <person name="Sharma G."/>
            <person name="Subramanian S."/>
        </authorList>
    </citation>
    <scope>NUCLEOTIDE SEQUENCE [LARGE SCALE GENOMIC DNA]</scope>
    <source>
        <strain evidence="8 9">DSM 53668</strain>
    </source>
</reference>
<dbReference type="GO" id="GO:0003677">
    <property type="term" value="F:DNA binding"/>
    <property type="evidence" value="ECO:0007669"/>
    <property type="project" value="UniProtKB-KW"/>
</dbReference>
<evidence type="ECO:0000259" key="7">
    <source>
        <dbReference type="PROSITE" id="PS50931"/>
    </source>
</evidence>
<feature type="domain" description="HTH lysR-type" evidence="7">
    <location>
        <begin position="10"/>
        <end position="67"/>
    </location>
</feature>
<dbReference type="Pfam" id="PF00126">
    <property type="entry name" value="HTH_1"/>
    <property type="match status" value="1"/>
</dbReference>
<dbReference type="Proteomes" id="UP000034883">
    <property type="component" value="Chromosome"/>
</dbReference>
<keyword evidence="4" id="KW-0010">Activator</keyword>
<dbReference type="GO" id="GO:0003700">
    <property type="term" value="F:DNA-binding transcription factor activity"/>
    <property type="evidence" value="ECO:0007669"/>
    <property type="project" value="InterPro"/>
</dbReference>
<dbReference type="InterPro" id="IPR000847">
    <property type="entry name" value="LysR_HTH_N"/>
</dbReference>
<dbReference type="InterPro" id="IPR036388">
    <property type="entry name" value="WH-like_DNA-bd_sf"/>
</dbReference>
<feature type="region of interest" description="Disordered" evidence="6">
    <location>
        <begin position="303"/>
        <end position="325"/>
    </location>
</feature>
<dbReference type="PROSITE" id="PS50931">
    <property type="entry name" value="HTH_LYSR"/>
    <property type="match status" value="1"/>
</dbReference>
<evidence type="ECO:0000256" key="1">
    <source>
        <dbReference type="ARBA" id="ARBA00009437"/>
    </source>
</evidence>
<dbReference type="SUPFAM" id="SSF53850">
    <property type="entry name" value="Periplasmic binding protein-like II"/>
    <property type="match status" value="1"/>
</dbReference>
<dbReference type="InterPro" id="IPR036390">
    <property type="entry name" value="WH_DNA-bd_sf"/>
</dbReference>
<dbReference type="AlphaFoldDB" id="A0A0F6W836"/>
<dbReference type="EMBL" id="CP011125">
    <property type="protein sequence ID" value="AKF09746.1"/>
    <property type="molecule type" value="Genomic_DNA"/>
</dbReference>
<keyword evidence="3" id="KW-0238">DNA-binding</keyword>
<sequence>MERHIAMEWLNYHHLLYFWTVAHEGGLLPAARKLRVTHSTVGAQVHALEESLGEKLLVREGRRLVPTDVGRLVLRYADEIFGLGRELVDTVRGRPTGQALRLDVGVVDVIPKLVARRLLRPAHELDQPVRIVCREDHLERLIGELALHSLDAIISDSPPPPSANVKVFGHPLGECGVTLFAAPALAKKLARGFPRSLDGAPMVVPTEGTVLRRSLDRWLAAISVRPTIVAEIEDSALLKAFGQDGAGVFPAPSVVRDEVVRQYGVRALGEAPGVVERFYVITAERRFQHPALVAITARARAELDASPKTARRRPGASARDHTGSR</sequence>
<proteinExistence type="inferred from homology"/>
<organism evidence="8 9">
    <name type="scientific">Sandaracinus amylolyticus</name>
    <dbReference type="NCBI Taxonomy" id="927083"/>
    <lineage>
        <taxon>Bacteria</taxon>
        <taxon>Pseudomonadati</taxon>
        <taxon>Myxococcota</taxon>
        <taxon>Polyangia</taxon>
        <taxon>Polyangiales</taxon>
        <taxon>Sandaracinaceae</taxon>
        <taxon>Sandaracinus</taxon>
    </lineage>
</organism>
<evidence type="ECO:0000313" key="8">
    <source>
        <dbReference type="EMBL" id="AKF09746.1"/>
    </source>
</evidence>
<accession>A0A0F6W836</accession>
<evidence type="ECO:0000313" key="9">
    <source>
        <dbReference type="Proteomes" id="UP000034883"/>
    </source>
</evidence>
<dbReference type="PANTHER" id="PTHR30293:SF2">
    <property type="entry name" value="TRANSCRIPTIONAL ACTIVATOR PROTEIN NHAR"/>
    <property type="match status" value="1"/>
</dbReference>
<comment type="similarity">
    <text evidence="1">Belongs to the LysR transcriptional regulatory family.</text>
</comment>
<dbReference type="InterPro" id="IPR005119">
    <property type="entry name" value="LysR_subst-bd"/>
</dbReference>
<protein>
    <submittedName>
        <fullName evidence="8">Transcriptional regulator, LysR family protein</fullName>
    </submittedName>
</protein>
<name>A0A0F6W836_9BACT</name>